<accession>A0ABM0MI00</accession>
<keyword evidence="2" id="KW-1185">Reference proteome</keyword>
<reference evidence="3" key="1">
    <citation type="submission" date="2025-08" db="UniProtKB">
        <authorList>
            <consortium name="RefSeq"/>
        </authorList>
    </citation>
    <scope>IDENTIFICATION</scope>
    <source>
        <tissue evidence="3">Testes</tissue>
    </source>
</reference>
<evidence type="ECO:0000313" key="2">
    <source>
        <dbReference type="Proteomes" id="UP000694865"/>
    </source>
</evidence>
<protein>
    <submittedName>
        <fullName evidence="3">GPI-anchored protein PB15E9.01c-like</fullName>
    </submittedName>
</protein>
<dbReference type="Proteomes" id="UP000694865">
    <property type="component" value="Unplaced"/>
</dbReference>
<feature type="region of interest" description="Disordered" evidence="1">
    <location>
        <begin position="1"/>
        <end position="37"/>
    </location>
</feature>
<organism evidence="2 3">
    <name type="scientific">Saccoglossus kowalevskii</name>
    <name type="common">Acorn worm</name>
    <dbReference type="NCBI Taxonomy" id="10224"/>
    <lineage>
        <taxon>Eukaryota</taxon>
        <taxon>Metazoa</taxon>
        <taxon>Hemichordata</taxon>
        <taxon>Enteropneusta</taxon>
        <taxon>Harrimaniidae</taxon>
        <taxon>Saccoglossus</taxon>
    </lineage>
</organism>
<feature type="compositionally biased region" description="Polar residues" evidence="1">
    <location>
        <begin position="1"/>
        <end position="13"/>
    </location>
</feature>
<evidence type="ECO:0000256" key="1">
    <source>
        <dbReference type="SAM" id="MobiDB-lite"/>
    </source>
</evidence>
<dbReference type="GeneID" id="102805587"/>
<proteinExistence type="predicted"/>
<feature type="region of interest" description="Disordered" evidence="1">
    <location>
        <begin position="106"/>
        <end position="138"/>
    </location>
</feature>
<evidence type="ECO:0000313" key="3">
    <source>
        <dbReference type="RefSeq" id="XP_006819641.1"/>
    </source>
</evidence>
<feature type="compositionally biased region" description="Polar residues" evidence="1">
    <location>
        <begin position="106"/>
        <end position="119"/>
    </location>
</feature>
<dbReference type="RefSeq" id="XP_006819641.1">
    <property type="nucleotide sequence ID" value="XM_006819578.1"/>
</dbReference>
<feature type="compositionally biased region" description="Basic and acidic residues" evidence="1">
    <location>
        <begin position="20"/>
        <end position="37"/>
    </location>
</feature>
<name>A0ABM0MI00_SACKO</name>
<gene>
    <name evidence="3" type="primary">LOC102805587</name>
</gene>
<sequence>MEGTRAQTVTKELSSPIPSPRRDAIDPEAKKQQLARFLRDSDNYVGRYTVSPSESSKEDYATRLTQLSSNLSFHNDWFSDNKSESSVSLGETPLYDVEGSITTFRSTTGTDSQSVTSLPNRHRTATHRRKLISPSVSSEKTVSDECTDSWTLISDRSSRHSAINSLSDSDLDESIISLVSSELSDGSDSCTTISDSSNSWTTISEDSSCDDEIENMMRRRRRNISYAKSAPHVLPYTLQTRTEQMNKEMNVMRARYRNLSFGGRPEWNGSMSIKSHSTGLRKVIHPKPTYRSTVSMSNYGNNIKYRPTYFKRSTLRPKYELFLKNQKKRLSALDLNSSISTSRKYASFLKNKTKMSTDNSINSPSTSSRYASFLKNKNKMSTYDDSIRYFYTSTPKPTRGSTFHRDVSRARRDEHRPWNRTNERMFSPVSDTPLYLSNIEGTFSSSYNHNPLESMMAPSLGFVGPSISSEALFLPLSDNAYCSDERSYNFEPALSAGNSYRFVSSRFK</sequence>
<feature type="compositionally biased region" description="Basic residues" evidence="1">
    <location>
        <begin position="120"/>
        <end position="131"/>
    </location>
</feature>